<sequence>LQRFDVADFQECQFTYNKLTGKFTYNKLTGKVSSRCNCCKESNFIFKLIAKHR</sequence>
<dbReference type="EMBL" id="JASPKZ010004571">
    <property type="protein sequence ID" value="KAJ9590054.1"/>
    <property type="molecule type" value="Genomic_DNA"/>
</dbReference>
<reference evidence="1" key="1">
    <citation type="journal article" date="2023" name="IScience">
        <title>Live-bearing cockroach genome reveals convergent evolutionary mechanisms linked to viviparity in insects and beyond.</title>
        <authorList>
            <person name="Fouks B."/>
            <person name="Harrison M.C."/>
            <person name="Mikhailova A.A."/>
            <person name="Marchal E."/>
            <person name="English S."/>
            <person name="Carruthers M."/>
            <person name="Jennings E.C."/>
            <person name="Chiamaka E.L."/>
            <person name="Frigard R.A."/>
            <person name="Pippel M."/>
            <person name="Attardo G.M."/>
            <person name="Benoit J.B."/>
            <person name="Bornberg-Bauer E."/>
            <person name="Tobe S.S."/>
        </authorList>
    </citation>
    <scope>NUCLEOTIDE SEQUENCE</scope>
    <source>
        <strain evidence="1">Stay&amp;Tobe</strain>
    </source>
</reference>
<feature type="non-terminal residue" evidence="1">
    <location>
        <position position="53"/>
    </location>
</feature>
<dbReference type="Proteomes" id="UP001233999">
    <property type="component" value="Unassembled WGS sequence"/>
</dbReference>
<evidence type="ECO:0000313" key="1">
    <source>
        <dbReference type="EMBL" id="KAJ9590054.1"/>
    </source>
</evidence>
<evidence type="ECO:0000313" key="2">
    <source>
        <dbReference type="Proteomes" id="UP001233999"/>
    </source>
</evidence>
<name>A0AAD8EHF3_DIPPU</name>
<proteinExistence type="predicted"/>
<feature type="non-terminal residue" evidence="1">
    <location>
        <position position="1"/>
    </location>
</feature>
<keyword evidence="2" id="KW-1185">Reference proteome</keyword>
<reference evidence="1" key="2">
    <citation type="submission" date="2023-05" db="EMBL/GenBank/DDBJ databases">
        <authorList>
            <person name="Fouks B."/>
        </authorList>
    </citation>
    <scope>NUCLEOTIDE SEQUENCE</scope>
    <source>
        <strain evidence="1">Stay&amp;Tobe</strain>
        <tissue evidence="1">Testes</tissue>
    </source>
</reference>
<dbReference type="AlphaFoldDB" id="A0AAD8EHF3"/>
<organism evidence="1 2">
    <name type="scientific">Diploptera punctata</name>
    <name type="common">Pacific beetle cockroach</name>
    <dbReference type="NCBI Taxonomy" id="6984"/>
    <lineage>
        <taxon>Eukaryota</taxon>
        <taxon>Metazoa</taxon>
        <taxon>Ecdysozoa</taxon>
        <taxon>Arthropoda</taxon>
        <taxon>Hexapoda</taxon>
        <taxon>Insecta</taxon>
        <taxon>Pterygota</taxon>
        <taxon>Neoptera</taxon>
        <taxon>Polyneoptera</taxon>
        <taxon>Dictyoptera</taxon>
        <taxon>Blattodea</taxon>
        <taxon>Blaberoidea</taxon>
        <taxon>Blaberidae</taxon>
        <taxon>Diplopterinae</taxon>
        <taxon>Diploptera</taxon>
    </lineage>
</organism>
<protein>
    <submittedName>
        <fullName evidence="1">Uncharacterized protein</fullName>
    </submittedName>
</protein>
<accession>A0AAD8EHF3</accession>
<comment type="caution">
    <text evidence="1">The sequence shown here is derived from an EMBL/GenBank/DDBJ whole genome shotgun (WGS) entry which is preliminary data.</text>
</comment>
<gene>
    <name evidence="1" type="ORF">L9F63_016830</name>
</gene>